<protein>
    <recommendedName>
        <fullName evidence="3">Alpha/beta hydrolase</fullName>
    </recommendedName>
</protein>
<proteinExistence type="predicted"/>
<gene>
    <name evidence="1" type="ORF">BSZ19_13245</name>
</gene>
<organism evidence="1 2">
    <name type="scientific">Bradyrhizobium japonicum</name>
    <dbReference type="NCBI Taxonomy" id="375"/>
    <lineage>
        <taxon>Bacteria</taxon>
        <taxon>Pseudomonadati</taxon>
        <taxon>Pseudomonadota</taxon>
        <taxon>Alphaproteobacteria</taxon>
        <taxon>Hyphomicrobiales</taxon>
        <taxon>Nitrobacteraceae</taxon>
        <taxon>Bradyrhizobium</taxon>
    </lineage>
</organism>
<dbReference type="InterPro" id="IPR029058">
    <property type="entry name" value="AB_hydrolase_fold"/>
</dbReference>
<name>A0A1Y2JU76_BRAJP</name>
<reference evidence="1 2" key="1">
    <citation type="submission" date="2017-03" db="EMBL/GenBank/DDBJ databases">
        <title>Whole genome sequences of fourteen strains of Bradyrhizobium canariense and one strain of Bradyrhizobium japonicum isolated from Lupinus (Papilionoideae: Genisteae) species in Algeria.</title>
        <authorList>
            <person name="Crovadore J."/>
            <person name="Chekireb D."/>
            <person name="Brachmann A."/>
            <person name="Chablais R."/>
            <person name="Cochard B."/>
            <person name="Lefort F."/>
        </authorList>
    </citation>
    <scope>NUCLEOTIDE SEQUENCE [LARGE SCALE GENOMIC DNA]</scope>
    <source>
        <strain evidence="1 2">UBMA197</strain>
    </source>
</reference>
<comment type="caution">
    <text evidence="1">The sequence shown here is derived from an EMBL/GenBank/DDBJ whole genome shotgun (WGS) entry which is preliminary data.</text>
</comment>
<dbReference type="Proteomes" id="UP000193335">
    <property type="component" value="Unassembled WGS sequence"/>
</dbReference>
<evidence type="ECO:0008006" key="3">
    <source>
        <dbReference type="Google" id="ProtNLM"/>
    </source>
</evidence>
<sequence length="363" mass="40014">MEQAFWRHVRGDLSSARRGAAAFLDSLPVDDSNNAKRRQDWIAEWRKIGDEHYNLGDLNLKKKAFGEAAEAWLYALTAFEIARRLIDEDDLQGEDISSKVNGGIRRFESSKAQKLERVKIPCCDQTELEAFYLRSGGPHLPTSAVMCISMEDETAATLLGRLLPAVIGRSMSVLVLSHDDVSRHSRGQSETLLSSCLDYLAVRPDVDANRIAIYGEGLSAALATEFAVSDHRLAAAVCDGGLWKWARILASVGWMTRTTNGVPEQGAMSARRSQIIRRLRCPVLVVAGGRGIVSVSEAIKLQADCMAERIDLELALPRMIRSLGADIENFVTSDDCIFGWLEQKLHTRCSSASVAAQRHQISS</sequence>
<dbReference type="SUPFAM" id="SSF53474">
    <property type="entry name" value="alpha/beta-Hydrolases"/>
    <property type="match status" value="1"/>
</dbReference>
<evidence type="ECO:0000313" key="1">
    <source>
        <dbReference type="EMBL" id="OSJ34124.1"/>
    </source>
</evidence>
<evidence type="ECO:0000313" key="2">
    <source>
        <dbReference type="Proteomes" id="UP000193335"/>
    </source>
</evidence>
<dbReference type="Gene3D" id="3.40.50.1820">
    <property type="entry name" value="alpha/beta hydrolase"/>
    <property type="match status" value="1"/>
</dbReference>
<dbReference type="AlphaFoldDB" id="A0A1Y2JU76"/>
<dbReference type="RefSeq" id="WP_085399909.1">
    <property type="nucleotide sequence ID" value="NZ_NAFL01000235.1"/>
</dbReference>
<accession>A0A1Y2JU76</accession>
<dbReference type="EMBL" id="NAFL01000235">
    <property type="protein sequence ID" value="OSJ34124.1"/>
    <property type="molecule type" value="Genomic_DNA"/>
</dbReference>